<gene>
    <name evidence="12" type="ORF">SAMN04489719_0067</name>
</gene>
<reference evidence="13" key="1">
    <citation type="submission" date="2016-10" db="EMBL/GenBank/DDBJ databases">
        <authorList>
            <person name="Varghese N."/>
            <person name="Submissions S."/>
        </authorList>
    </citation>
    <scope>NUCLEOTIDE SEQUENCE [LARGE SCALE GENOMIC DNA]</scope>
    <source>
        <strain evidence="13">DSM 22965</strain>
    </source>
</reference>
<evidence type="ECO:0000256" key="11">
    <source>
        <dbReference type="SAM" id="Phobius"/>
    </source>
</evidence>
<evidence type="ECO:0000256" key="10">
    <source>
        <dbReference type="SAM" id="MobiDB-lite"/>
    </source>
</evidence>
<keyword evidence="8" id="KW-0764">Sulfate transport</keyword>
<feature type="transmembrane region" description="Helical" evidence="11">
    <location>
        <begin position="21"/>
        <end position="52"/>
    </location>
</feature>
<evidence type="ECO:0000256" key="4">
    <source>
        <dbReference type="ARBA" id="ARBA00022519"/>
    </source>
</evidence>
<evidence type="ECO:0000256" key="1">
    <source>
        <dbReference type="ARBA" id="ARBA00004141"/>
    </source>
</evidence>
<dbReference type="InterPro" id="IPR050480">
    <property type="entry name" value="CysZ-like"/>
</dbReference>
<evidence type="ECO:0000256" key="5">
    <source>
        <dbReference type="ARBA" id="ARBA00022605"/>
    </source>
</evidence>
<dbReference type="GO" id="GO:0019344">
    <property type="term" value="P:cysteine biosynthetic process"/>
    <property type="evidence" value="ECO:0007669"/>
    <property type="project" value="TreeGrafter"/>
</dbReference>
<dbReference type="InterPro" id="IPR059112">
    <property type="entry name" value="CysZ/EI24"/>
</dbReference>
<evidence type="ECO:0000256" key="2">
    <source>
        <dbReference type="ARBA" id="ARBA00022448"/>
    </source>
</evidence>
<feature type="transmembrane region" description="Helical" evidence="11">
    <location>
        <begin position="72"/>
        <end position="96"/>
    </location>
</feature>
<dbReference type="EMBL" id="LT629734">
    <property type="protein sequence ID" value="SDR65407.1"/>
    <property type="molecule type" value="Genomic_DNA"/>
</dbReference>
<keyword evidence="3" id="KW-1003">Cell membrane</keyword>
<evidence type="ECO:0000256" key="3">
    <source>
        <dbReference type="ARBA" id="ARBA00022475"/>
    </source>
</evidence>
<comment type="subcellular location">
    <subcellularLocation>
        <location evidence="1">Membrane</location>
        <topology evidence="1">Multi-pass membrane protein</topology>
    </subcellularLocation>
</comment>
<dbReference type="GO" id="GO:0000103">
    <property type="term" value="P:sulfate assimilation"/>
    <property type="evidence" value="ECO:0007669"/>
    <property type="project" value="TreeGrafter"/>
</dbReference>
<feature type="region of interest" description="Disordered" evidence="10">
    <location>
        <begin position="243"/>
        <end position="272"/>
    </location>
</feature>
<feature type="transmembrane region" description="Helical" evidence="11">
    <location>
        <begin position="209"/>
        <end position="236"/>
    </location>
</feature>
<dbReference type="Proteomes" id="UP000199649">
    <property type="component" value="Chromosome I"/>
</dbReference>
<dbReference type="GO" id="GO:0005886">
    <property type="term" value="C:plasma membrane"/>
    <property type="evidence" value="ECO:0007669"/>
    <property type="project" value="TreeGrafter"/>
</dbReference>
<keyword evidence="2" id="KW-0813">Transport</keyword>
<evidence type="ECO:0000313" key="13">
    <source>
        <dbReference type="Proteomes" id="UP000199649"/>
    </source>
</evidence>
<dbReference type="Pfam" id="PF07264">
    <property type="entry name" value="EI24"/>
    <property type="match status" value="1"/>
</dbReference>
<protein>
    <submittedName>
        <fullName evidence="12">CysZ protein</fullName>
    </submittedName>
</protein>
<keyword evidence="7 11" id="KW-1133">Transmembrane helix</keyword>
<evidence type="ECO:0000256" key="9">
    <source>
        <dbReference type="ARBA" id="ARBA00023136"/>
    </source>
</evidence>
<sequence>MLAGAGLLLRGFGTWARRPGLMALGAVPALIVGLAMLALLVVLSFQVGGWAAALTPFADTWDAVWADLLRGALALGILVGAVVLCVLTFAAITLAVGDPFYERISRSVERRLGGFAPVEERGFWASLARGLRDAAVLIGMAIGTAVVVFLVGLVPLVGTVLGLVTGAVLGGRALARELTGYAGDARGLTLAERRALLRSRPWRTLGFGMVAYLLLLVPGVAVVATPVAVVGATLLVRDLRGEPISERGTEPRPDQRRTGAGPRTDDPGAAVS</sequence>
<evidence type="ECO:0000256" key="6">
    <source>
        <dbReference type="ARBA" id="ARBA00022692"/>
    </source>
</evidence>
<name>A0A1H1KTF4_9MICO</name>
<organism evidence="12 13">
    <name type="scientific">Agrococcus carbonis</name>
    <dbReference type="NCBI Taxonomy" id="684552"/>
    <lineage>
        <taxon>Bacteria</taxon>
        <taxon>Bacillati</taxon>
        <taxon>Actinomycetota</taxon>
        <taxon>Actinomycetes</taxon>
        <taxon>Micrococcales</taxon>
        <taxon>Microbacteriaceae</taxon>
        <taxon>Agrococcus</taxon>
    </lineage>
</organism>
<keyword evidence="13" id="KW-1185">Reference proteome</keyword>
<dbReference type="PANTHER" id="PTHR37468">
    <property type="entry name" value="SULFATE TRANSPORTER CYSZ"/>
    <property type="match status" value="1"/>
</dbReference>
<dbReference type="AlphaFoldDB" id="A0A1H1KTF4"/>
<evidence type="ECO:0000256" key="7">
    <source>
        <dbReference type="ARBA" id="ARBA00022989"/>
    </source>
</evidence>
<accession>A0A1H1KTF4</accession>
<keyword evidence="5" id="KW-0028">Amino-acid biosynthesis</keyword>
<keyword evidence="6 11" id="KW-0812">Transmembrane</keyword>
<evidence type="ECO:0000313" key="12">
    <source>
        <dbReference type="EMBL" id="SDR65407.1"/>
    </source>
</evidence>
<proteinExistence type="predicted"/>
<keyword evidence="9 11" id="KW-0472">Membrane</keyword>
<dbReference type="GO" id="GO:0009675">
    <property type="term" value="F:high-affinity sulfate:proton symporter activity"/>
    <property type="evidence" value="ECO:0007669"/>
    <property type="project" value="TreeGrafter"/>
</dbReference>
<feature type="compositionally biased region" description="Basic and acidic residues" evidence="10">
    <location>
        <begin position="243"/>
        <end position="257"/>
    </location>
</feature>
<feature type="transmembrane region" description="Helical" evidence="11">
    <location>
        <begin position="134"/>
        <end position="157"/>
    </location>
</feature>
<dbReference type="PANTHER" id="PTHR37468:SF1">
    <property type="entry name" value="SULFATE TRANSPORTER CYSZ"/>
    <property type="match status" value="1"/>
</dbReference>
<dbReference type="STRING" id="684552.SAMN04489719_0067"/>
<keyword evidence="4" id="KW-0997">Cell inner membrane</keyword>
<evidence type="ECO:0000256" key="8">
    <source>
        <dbReference type="ARBA" id="ARBA00023032"/>
    </source>
</evidence>